<evidence type="ECO:0000256" key="1">
    <source>
        <dbReference type="ARBA" id="ARBA00004196"/>
    </source>
</evidence>
<dbReference type="InterPro" id="IPR006311">
    <property type="entry name" value="TAT_signal"/>
</dbReference>
<evidence type="ECO:0000313" key="6">
    <source>
        <dbReference type="Proteomes" id="UP000297535"/>
    </source>
</evidence>
<dbReference type="PANTHER" id="PTHR32347:SF27">
    <property type="entry name" value="RND EFFLUX PUMP MEMBRANE FUSION PROTEIN BARREL-SANDWICH DOMAIN-CONTAINING PROTEIN"/>
    <property type="match status" value="1"/>
</dbReference>
<comment type="caution">
    <text evidence="5">The sequence shown here is derived from an EMBL/GenBank/DDBJ whole genome shotgun (WGS) entry which is preliminary data.</text>
</comment>
<dbReference type="InterPro" id="IPR059052">
    <property type="entry name" value="HH_YbhG-like"/>
</dbReference>
<evidence type="ECO:0000256" key="3">
    <source>
        <dbReference type="SAM" id="Coils"/>
    </source>
</evidence>
<dbReference type="InterPro" id="IPR050465">
    <property type="entry name" value="UPF0194_transport"/>
</dbReference>
<keyword evidence="2 3" id="KW-0175">Coiled coil</keyword>
<dbReference type="RefSeq" id="WP_135413848.1">
    <property type="nucleotide sequence ID" value="NZ_SRLB01000004.1"/>
</dbReference>
<evidence type="ECO:0000259" key="4">
    <source>
        <dbReference type="Pfam" id="PF25881"/>
    </source>
</evidence>
<name>A0A4Z0NUQ6_9HYPH</name>
<feature type="domain" description="YbhG-like alpha-helical hairpin" evidence="4">
    <location>
        <begin position="106"/>
        <end position="222"/>
    </location>
</feature>
<organism evidence="5 6">
    <name type="scientific">Methylobacterium nonmethylotrophicum</name>
    <dbReference type="NCBI Taxonomy" id="1141884"/>
    <lineage>
        <taxon>Bacteria</taxon>
        <taxon>Pseudomonadati</taxon>
        <taxon>Pseudomonadota</taxon>
        <taxon>Alphaproteobacteria</taxon>
        <taxon>Hyphomicrobiales</taxon>
        <taxon>Methylobacteriaceae</taxon>
        <taxon>Methylobacterium</taxon>
    </lineage>
</organism>
<protein>
    <submittedName>
        <fullName evidence="5">HlyD family efflux transporter periplasmic adaptor subunit</fullName>
    </submittedName>
</protein>
<reference evidence="5 6" key="1">
    <citation type="submission" date="2019-04" db="EMBL/GenBank/DDBJ databases">
        <authorList>
            <person name="Feng G."/>
            <person name="Zhu H."/>
        </authorList>
    </citation>
    <scope>NUCLEOTIDE SEQUENCE [LARGE SCALE GENOMIC DNA]</scope>
    <source>
        <strain evidence="5 6">6HR-1</strain>
    </source>
</reference>
<keyword evidence="6" id="KW-1185">Reference proteome</keyword>
<dbReference type="Pfam" id="PF25881">
    <property type="entry name" value="HH_YBHG"/>
    <property type="match status" value="1"/>
</dbReference>
<accession>A0A4Z0NUQ6</accession>
<dbReference type="EMBL" id="SRLB01000004">
    <property type="protein sequence ID" value="TGE01245.1"/>
    <property type="molecule type" value="Genomic_DNA"/>
</dbReference>
<evidence type="ECO:0000313" key="5">
    <source>
        <dbReference type="EMBL" id="TGE01245.1"/>
    </source>
</evidence>
<dbReference type="PROSITE" id="PS51318">
    <property type="entry name" value="TAT"/>
    <property type="match status" value="1"/>
</dbReference>
<dbReference type="AlphaFoldDB" id="A0A4Z0NUQ6"/>
<dbReference type="OrthoDB" id="9791520at2"/>
<feature type="coiled-coil region" evidence="3">
    <location>
        <begin position="101"/>
        <end position="161"/>
    </location>
</feature>
<sequence length="352" mass="37831">MSADTAGSQTPRRWRRTVLVGFGLALCAAAAGALVWPAPQPAGAIAAPRPPDRSMVVGLGRLEPLSGEVDLASETSGVLAALRVREGDHVSKGQLIAELSNEDLLARIDQANATVQMQQARLERLKNGARAEERRQAAAAVDEQNANLGRLQRDLARQKLLYERGYASKAQLETAEASQRVAMAKYKSSSESLAQMNAGPRREDVLSAQAEVELARAQLAERRYALEKTRIRAPFDGVILRVYKRVGESVSPGMGSPIVQIGDLKQIVARVQIDEADIARIAKGAKAYVSAPAYPGKRFPGLVTDISPRVGARSIQTGAPTEKRDGNVLDVLVTLDPGVILPMGLRVDCYVE</sequence>
<dbReference type="Proteomes" id="UP000297535">
    <property type="component" value="Unassembled WGS sequence"/>
</dbReference>
<dbReference type="Gene3D" id="2.40.30.170">
    <property type="match status" value="1"/>
</dbReference>
<proteinExistence type="predicted"/>
<dbReference type="GO" id="GO:0030313">
    <property type="term" value="C:cell envelope"/>
    <property type="evidence" value="ECO:0007669"/>
    <property type="project" value="UniProtKB-SubCell"/>
</dbReference>
<dbReference type="Gene3D" id="2.40.50.100">
    <property type="match status" value="1"/>
</dbReference>
<evidence type="ECO:0000256" key="2">
    <source>
        <dbReference type="ARBA" id="ARBA00023054"/>
    </source>
</evidence>
<gene>
    <name evidence="5" type="ORF">EU555_06515</name>
</gene>
<dbReference type="SUPFAM" id="SSF111369">
    <property type="entry name" value="HlyD-like secretion proteins"/>
    <property type="match status" value="2"/>
</dbReference>
<dbReference type="PANTHER" id="PTHR32347">
    <property type="entry name" value="EFFLUX SYSTEM COMPONENT YKNX-RELATED"/>
    <property type="match status" value="1"/>
</dbReference>
<comment type="subcellular location">
    <subcellularLocation>
        <location evidence="1">Cell envelope</location>
    </subcellularLocation>
</comment>